<keyword evidence="2" id="KW-1185">Reference proteome</keyword>
<dbReference type="EMBL" id="PQXH01000190">
    <property type="protein sequence ID" value="TGO08829.1"/>
    <property type="molecule type" value="Genomic_DNA"/>
</dbReference>
<reference evidence="1 2" key="1">
    <citation type="submission" date="2017-12" db="EMBL/GenBank/DDBJ databases">
        <title>Comparative genomics of Botrytis spp.</title>
        <authorList>
            <person name="Valero-Jimenez C.A."/>
            <person name="Tapia P."/>
            <person name="Veloso J."/>
            <person name="Silva-Moreno E."/>
            <person name="Staats M."/>
            <person name="Valdes J.H."/>
            <person name="Van Kan J.A.L."/>
        </authorList>
    </citation>
    <scope>NUCLEOTIDE SEQUENCE [LARGE SCALE GENOMIC DNA]</scope>
    <source>
        <strain evidence="1 2">Bt9001</strain>
    </source>
</reference>
<accession>A0A4Z1ECB0</accession>
<organism evidence="1 2">
    <name type="scientific">Botrytis tulipae</name>
    <dbReference type="NCBI Taxonomy" id="87230"/>
    <lineage>
        <taxon>Eukaryota</taxon>
        <taxon>Fungi</taxon>
        <taxon>Dikarya</taxon>
        <taxon>Ascomycota</taxon>
        <taxon>Pezizomycotina</taxon>
        <taxon>Leotiomycetes</taxon>
        <taxon>Helotiales</taxon>
        <taxon>Sclerotiniaceae</taxon>
        <taxon>Botrytis</taxon>
    </lineage>
</organism>
<name>A0A4Z1ECB0_9HELO</name>
<dbReference type="AlphaFoldDB" id="A0A4Z1ECB0"/>
<evidence type="ECO:0000313" key="1">
    <source>
        <dbReference type="EMBL" id="TGO08829.1"/>
    </source>
</evidence>
<sequence>MNGVEQKNEVEEVYEENERNGVSKEHVILGRLTGIFPALQGMFGLSTAEHLRSQSGLIWFTYRSASRTSMPIVNLISYSKRQKFFPTDNIISFLVWQAPDLEAETGPGQDPRLHACR</sequence>
<evidence type="ECO:0000313" key="2">
    <source>
        <dbReference type="Proteomes" id="UP000297777"/>
    </source>
</evidence>
<comment type="caution">
    <text evidence="1">The sequence shown here is derived from an EMBL/GenBank/DDBJ whole genome shotgun (WGS) entry which is preliminary data.</text>
</comment>
<proteinExistence type="predicted"/>
<protein>
    <submittedName>
        <fullName evidence="1">Uncharacterized protein</fullName>
    </submittedName>
</protein>
<dbReference type="Proteomes" id="UP000297777">
    <property type="component" value="Unassembled WGS sequence"/>
</dbReference>
<gene>
    <name evidence="1" type="ORF">BTUL_0190g00050</name>
</gene>